<protein>
    <submittedName>
        <fullName evidence="2">DUF2809 domain-containing protein</fullName>
    </submittedName>
</protein>
<comment type="caution">
    <text evidence="2">The sequence shown here is derived from an EMBL/GenBank/DDBJ whole genome shotgun (WGS) entry which is preliminary data.</text>
</comment>
<evidence type="ECO:0000313" key="3">
    <source>
        <dbReference type="Proteomes" id="UP001595884"/>
    </source>
</evidence>
<feature type="transmembrane region" description="Helical" evidence="1">
    <location>
        <begin position="9"/>
        <end position="27"/>
    </location>
</feature>
<keyword evidence="1" id="KW-0812">Transmembrane</keyword>
<evidence type="ECO:0000256" key="1">
    <source>
        <dbReference type="SAM" id="Phobius"/>
    </source>
</evidence>
<feature type="transmembrane region" description="Helical" evidence="1">
    <location>
        <begin position="39"/>
        <end position="57"/>
    </location>
</feature>
<dbReference type="EMBL" id="JBHSHE010000059">
    <property type="protein sequence ID" value="MFC4717013.1"/>
    <property type="molecule type" value="Genomic_DNA"/>
</dbReference>
<sequence length="124" mass="13464">MASLSQRRLMMGISAVALIPIGLFLRFQPWGLLSDLSGGILYASLIYVLVAFLVPTGTQITVGLWALGWCVAVELLQLTAFPSSVADLFPPARLVLGTGFAPTDLVAYFFGVLFAFLVDLIWQR</sequence>
<dbReference type="Proteomes" id="UP001595884">
    <property type="component" value="Unassembled WGS sequence"/>
</dbReference>
<accession>A0ABV9MQS2</accession>
<gene>
    <name evidence="2" type="ORF">ACFO7V_12810</name>
</gene>
<keyword evidence="1" id="KW-0472">Membrane</keyword>
<feature type="transmembrane region" description="Helical" evidence="1">
    <location>
        <begin position="105"/>
        <end position="122"/>
    </location>
</feature>
<keyword evidence="3" id="KW-1185">Reference proteome</keyword>
<keyword evidence="1" id="KW-1133">Transmembrane helix</keyword>
<reference evidence="3" key="1">
    <citation type="journal article" date="2019" name="Int. J. Syst. Evol. Microbiol.">
        <title>The Global Catalogue of Microorganisms (GCM) 10K type strain sequencing project: providing services to taxonomists for standard genome sequencing and annotation.</title>
        <authorList>
            <consortium name="The Broad Institute Genomics Platform"/>
            <consortium name="The Broad Institute Genome Sequencing Center for Infectious Disease"/>
            <person name="Wu L."/>
            <person name="Ma J."/>
        </authorList>
    </citation>
    <scope>NUCLEOTIDE SEQUENCE [LARGE SCALE GENOMIC DNA]</scope>
    <source>
        <strain evidence="3">CGMCC 1.12849</strain>
    </source>
</reference>
<proteinExistence type="predicted"/>
<dbReference type="InterPro" id="IPR021257">
    <property type="entry name" value="DUF2809"/>
</dbReference>
<organism evidence="2 3">
    <name type="scientific">Glutamicibacter bergerei</name>
    <dbReference type="NCBI Taxonomy" id="256702"/>
    <lineage>
        <taxon>Bacteria</taxon>
        <taxon>Bacillati</taxon>
        <taxon>Actinomycetota</taxon>
        <taxon>Actinomycetes</taxon>
        <taxon>Micrococcales</taxon>
        <taxon>Micrococcaceae</taxon>
        <taxon>Glutamicibacter</taxon>
    </lineage>
</organism>
<name>A0ABV9MQS2_9MICC</name>
<dbReference type="Pfam" id="PF10990">
    <property type="entry name" value="DUF2809"/>
    <property type="match status" value="1"/>
</dbReference>
<evidence type="ECO:0000313" key="2">
    <source>
        <dbReference type="EMBL" id="MFC4717013.1"/>
    </source>
</evidence>
<feature type="transmembrane region" description="Helical" evidence="1">
    <location>
        <begin position="64"/>
        <end position="85"/>
    </location>
</feature>